<feature type="compositionally biased region" description="Basic and acidic residues" evidence="1">
    <location>
        <begin position="67"/>
        <end position="78"/>
    </location>
</feature>
<reference evidence="2" key="1">
    <citation type="journal article" date="2020" name="Stud. Mycol.">
        <title>101 Dothideomycetes genomes: a test case for predicting lifestyles and emergence of pathogens.</title>
        <authorList>
            <person name="Haridas S."/>
            <person name="Albert R."/>
            <person name="Binder M."/>
            <person name="Bloem J."/>
            <person name="Labutti K."/>
            <person name="Salamov A."/>
            <person name="Andreopoulos B."/>
            <person name="Baker S."/>
            <person name="Barry K."/>
            <person name="Bills G."/>
            <person name="Bluhm B."/>
            <person name="Cannon C."/>
            <person name="Castanera R."/>
            <person name="Culley D."/>
            <person name="Daum C."/>
            <person name="Ezra D."/>
            <person name="Gonzalez J."/>
            <person name="Henrissat B."/>
            <person name="Kuo A."/>
            <person name="Liang C."/>
            <person name="Lipzen A."/>
            <person name="Lutzoni F."/>
            <person name="Magnuson J."/>
            <person name="Mondo S."/>
            <person name="Nolan M."/>
            <person name="Ohm R."/>
            <person name="Pangilinan J."/>
            <person name="Park H.-J."/>
            <person name="Ramirez L."/>
            <person name="Alfaro M."/>
            <person name="Sun H."/>
            <person name="Tritt A."/>
            <person name="Yoshinaga Y."/>
            <person name="Zwiers L.-H."/>
            <person name="Turgeon B."/>
            <person name="Goodwin S."/>
            <person name="Spatafora J."/>
            <person name="Crous P."/>
            <person name="Grigoriev I."/>
        </authorList>
    </citation>
    <scope>NUCLEOTIDE SEQUENCE</scope>
    <source>
        <strain evidence="2">CBS 690.94</strain>
    </source>
</reference>
<sequence>MRCKKNCANQRAGNAPRGEARPESHYYNERKNSRTFVCCENVADGQTRPKIVVMIVAMAFVSECDVPAKRESKKKQDTVRTPWRNVYPSQKRGVCVPTRPNPSRTVPTRPDETSRIGNKHPGANKADADARGSISSKANSAEYTRKGLVDGLLCPRGKKKAVPRSASL</sequence>
<feature type="region of interest" description="Disordered" evidence="1">
    <location>
        <begin position="67"/>
        <end position="141"/>
    </location>
</feature>
<protein>
    <submittedName>
        <fullName evidence="2">Uncharacterized protein</fullName>
    </submittedName>
</protein>
<name>A0A9P4U8M3_9PLEO</name>
<keyword evidence="3" id="KW-1185">Reference proteome</keyword>
<evidence type="ECO:0000256" key="1">
    <source>
        <dbReference type="SAM" id="MobiDB-lite"/>
    </source>
</evidence>
<evidence type="ECO:0000313" key="3">
    <source>
        <dbReference type="Proteomes" id="UP000799764"/>
    </source>
</evidence>
<feature type="region of interest" description="Disordered" evidence="1">
    <location>
        <begin position="1"/>
        <end position="24"/>
    </location>
</feature>
<dbReference type="Proteomes" id="UP000799764">
    <property type="component" value="Unassembled WGS sequence"/>
</dbReference>
<dbReference type="EMBL" id="MU001506">
    <property type="protein sequence ID" value="KAF2441036.1"/>
    <property type="molecule type" value="Genomic_DNA"/>
</dbReference>
<evidence type="ECO:0000313" key="2">
    <source>
        <dbReference type="EMBL" id="KAF2441036.1"/>
    </source>
</evidence>
<organism evidence="2 3">
    <name type="scientific">Karstenula rhodostoma CBS 690.94</name>
    <dbReference type="NCBI Taxonomy" id="1392251"/>
    <lineage>
        <taxon>Eukaryota</taxon>
        <taxon>Fungi</taxon>
        <taxon>Dikarya</taxon>
        <taxon>Ascomycota</taxon>
        <taxon>Pezizomycotina</taxon>
        <taxon>Dothideomycetes</taxon>
        <taxon>Pleosporomycetidae</taxon>
        <taxon>Pleosporales</taxon>
        <taxon>Massarineae</taxon>
        <taxon>Didymosphaeriaceae</taxon>
        <taxon>Karstenula</taxon>
    </lineage>
</organism>
<dbReference type="AlphaFoldDB" id="A0A9P4U8M3"/>
<gene>
    <name evidence="2" type="ORF">P171DRAFT_87579</name>
</gene>
<comment type="caution">
    <text evidence="2">The sequence shown here is derived from an EMBL/GenBank/DDBJ whole genome shotgun (WGS) entry which is preliminary data.</text>
</comment>
<accession>A0A9P4U8M3</accession>
<proteinExistence type="predicted"/>